<dbReference type="InterPro" id="IPR010107">
    <property type="entry name" value="Glutamate_decarboxylase"/>
</dbReference>
<evidence type="ECO:0000256" key="7">
    <source>
        <dbReference type="PIRSR" id="PIRSR602129-50"/>
    </source>
</evidence>
<evidence type="ECO:0000256" key="9">
    <source>
        <dbReference type="RuleBase" id="RU361171"/>
    </source>
</evidence>
<dbReference type="Proteomes" id="UP001304300">
    <property type="component" value="Chromosome"/>
</dbReference>
<dbReference type="Gene3D" id="4.10.280.50">
    <property type="match status" value="1"/>
</dbReference>
<protein>
    <recommendedName>
        <fullName evidence="3 9">Glutamate decarboxylase</fullName>
        <ecNumber evidence="3 9">4.1.1.15</ecNumber>
    </recommendedName>
</protein>
<dbReference type="GO" id="GO:0004351">
    <property type="term" value="F:glutamate decarboxylase activity"/>
    <property type="evidence" value="ECO:0007669"/>
    <property type="project" value="UniProtKB-EC"/>
</dbReference>
<dbReference type="FunFam" id="4.10.280.50:FF:000001">
    <property type="entry name" value="Glutamate decarboxylase"/>
    <property type="match status" value="1"/>
</dbReference>
<gene>
    <name evidence="10" type="ORF">RZN69_10155</name>
</gene>
<comment type="similarity">
    <text evidence="2 8">Belongs to the group II decarboxylase family.</text>
</comment>
<dbReference type="SUPFAM" id="SSF53383">
    <property type="entry name" value="PLP-dependent transferases"/>
    <property type="match status" value="1"/>
</dbReference>
<dbReference type="EC" id="4.1.1.15" evidence="3 9"/>
<evidence type="ECO:0000256" key="6">
    <source>
        <dbReference type="ARBA" id="ARBA00048868"/>
    </source>
</evidence>
<evidence type="ECO:0000256" key="2">
    <source>
        <dbReference type="ARBA" id="ARBA00009533"/>
    </source>
</evidence>
<dbReference type="GO" id="GO:0005829">
    <property type="term" value="C:cytosol"/>
    <property type="evidence" value="ECO:0007669"/>
    <property type="project" value="TreeGrafter"/>
</dbReference>
<name>A0AAQ3LDF9_9BACT</name>
<keyword evidence="11" id="KW-1185">Reference proteome</keyword>
<comment type="cofactor">
    <cofactor evidence="1 7 8">
        <name>pyridoxal 5'-phosphate</name>
        <dbReference type="ChEBI" id="CHEBI:597326"/>
    </cofactor>
</comment>
<reference evidence="10 11" key="1">
    <citation type="submission" date="2023-10" db="EMBL/GenBank/DDBJ databases">
        <title>Rubellicoccus peritrichatus gen. nov., sp. nov., isolated from an algae of coral reef tank.</title>
        <authorList>
            <person name="Luo J."/>
        </authorList>
    </citation>
    <scope>NUCLEOTIDE SEQUENCE [LARGE SCALE GENOMIC DNA]</scope>
    <source>
        <strain evidence="10 11">CR14</strain>
    </source>
</reference>
<dbReference type="KEGG" id="puo:RZN69_10155"/>
<dbReference type="InterPro" id="IPR002129">
    <property type="entry name" value="PyrdxlP-dep_de-COase"/>
</dbReference>
<evidence type="ECO:0000256" key="8">
    <source>
        <dbReference type="RuleBase" id="RU000382"/>
    </source>
</evidence>
<dbReference type="EMBL" id="CP136920">
    <property type="protein sequence ID" value="WOO43451.1"/>
    <property type="molecule type" value="Genomic_DNA"/>
</dbReference>
<dbReference type="Pfam" id="PF00282">
    <property type="entry name" value="Pyridoxal_deC"/>
    <property type="match status" value="1"/>
</dbReference>
<dbReference type="AlphaFoldDB" id="A0AAQ3LDF9"/>
<dbReference type="GO" id="GO:0006538">
    <property type="term" value="P:L-glutamate catabolic process"/>
    <property type="evidence" value="ECO:0007669"/>
    <property type="project" value="TreeGrafter"/>
</dbReference>
<proteinExistence type="inferred from homology"/>
<organism evidence="10 11">
    <name type="scientific">Rubellicoccus peritrichatus</name>
    <dbReference type="NCBI Taxonomy" id="3080537"/>
    <lineage>
        <taxon>Bacteria</taxon>
        <taxon>Pseudomonadati</taxon>
        <taxon>Verrucomicrobiota</taxon>
        <taxon>Opitutia</taxon>
        <taxon>Puniceicoccales</taxon>
        <taxon>Cerasicoccaceae</taxon>
        <taxon>Rubellicoccus</taxon>
    </lineage>
</organism>
<keyword evidence="4 7" id="KW-0663">Pyridoxal phosphate</keyword>
<feature type="modified residue" description="N6-(pyridoxal phosphate)lysine" evidence="7">
    <location>
        <position position="275"/>
    </location>
</feature>
<accession>A0AAQ3LDF9</accession>
<dbReference type="Gene3D" id="3.90.1150.160">
    <property type="match status" value="1"/>
</dbReference>
<dbReference type="GO" id="GO:0030170">
    <property type="term" value="F:pyridoxal phosphate binding"/>
    <property type="evidence" value="ECO:0007669"/>
    <property type="project" value="InterPro"/>
</dbReference>
<dbReference type="PANTHER" id="PTHR43321:SF3">
    <property type="entry name" value="GLUTAMATE DECARBOXYLASE"/>
    <property type="match status" value="1"/>
</dbReference>
<dbReference type="Gene3D" id="3.40.640.10">
    <property type="entry name" value="Type I PLP-dependent aspartate aminotransferase-like (Major domain)"/>
    <property type="match status" value="1"/>
</dbReference>
<evidence type="ECO:0000256" key="1">
    <source>
        <dbReference type="ARBA" id="ARBA00001933"/>
    </source>
</evidence>
<evidence type="ECO:0000256" key="3">
    <source>
        <dbReference type="ARBA" id="ARBA00012421"/>
    </source>
</evidence>
<comment type="catalytic activity">
    <reaction evidence="6 9">
        <text>L-glutamate + H(+) = 4-aminobutanoate + CO2</text>
        <dbReference type="Rhea" id="RHEA:17785"/>
        <dbReference type="ChEBI" id="CHEBI:15378"/>
        <dbReference type="ChEBI" id="CHEBI:16526"/>
        <dbReference type="ChEBI" id="CHEBI:29985"/>
        <dbReference type="ChEBI" id="CHEBI:59888"/>
        <dbReference type="EC" id="4.1.1.15"/>
    </reaction>
</comment>
<dbReference type="InterPro" id="IPR015424">
    <property type="entry name" value="PyrdxlP-dep_Trfase"/>
</dbReference>
<dbReference type="InterPro" id="IPR015421">
    <property type="entry name" value="PyrdxlP-dep_Trfase_major"/>
</dbReference>
<dbReference type="NCBIfam" id="TIGR01788">
    <property type="entry name" value="Glu-decarb-GAD"/>
    <property type="match status" value="1"/>
</dbReference>
<keyword evidence="5 8" id="KW-0456">Lyase</keyword>
<dbReference type="PANTHER" id="PTHR43321">
    <property type="entry name" value="GLUTAMATE DECARBOXYLASE"/>
    <property type="match status" value="1"/>
</dbReference>
<evidence type="ECO:0000313" key="11">
    <source>
        <dbReference type="Proteomes" id="UP001304300"/>
    </source>
</evidence>
<sequence length="465" mass="53140">MHSVKNNAEDNHDLHFAYADRQMDMTVPKYEIPDSGVDARVAYRIIHDEMQLDGNPALNLASFVTTWMEPEANLLLQETANKNIVDQDEYPQTEVIHQRVISMMGRMFNAPVDKDPVGTCTIGSSEAIMLGLLAHKWTWKERREKEGKSTATPNVIFSADVHTCWEKFARYFDVEMRVVPLKEDQFYMTADQVEEYIDENTIAVGCVVGTTFTGQLDDVKGVNELLLKIKADKGWDIPIHVDGASGGFVAPFVYPEVEWDFRLEQVRSINTSNHKFGLVYPGVGTVVFRDRSDLPEHLVFNITYLGGSMPNYSLNFSRASSMVLLQYYNFLRLGKEGYRKIMQNIMDNAQYLEGKLIESGHFELLNESKYLPTVTVRLKDRSLPNKIVYLLSDLLRQYGWIVPAYPLPPKADTVHVLRMVVKENFSRDMAEKFAEDLETCWKQLGEEEKEFKNMEANQGGKGLIC</sequence>
<evidence type="ECO:0000256" key="4">
    <source>
        <dbReference type="ARBA" id="ARBA00022898"/>
    </source>
</evidence>
<evidence type="ECO:0000313" key="10">
    <source>
        <dbReference type="EMBL" id="WOO43451.1"/>
    </source>
</evidence>
<keyword evidence="9" id="KW-0210">Decarboxylase</keyword>
<evidence type="ECO:0000256" key="5">
    <source>
        <dbReference type="ARBA" id="ARBA00023239"/>
    </source>
</evidence>
<dbReference type="RefSeq" id="WP_317836007.1">
    <property type="nucleotide sequence ID" value="NZ_CP136920.1"/>
</dbReference>
<dbReference type="FunFam" id="3.40.640.10:FF:000017">
    <property type="entry name" value="Glutamate decarboxylase"/>
    <property type="match status" value="1"/>
</dbReference>